<protein>
    <submittedName>
        <fullName evidence="3">Acyl-CoA thioester hydrolase</fullName>
        <ecNumber evidence="3">3.1.2.-</ecNumber>
    </submittedName>
</protein>
<comment type="similarity">
    <text evidence="1">Belongs to the 4-hydroxybenzoyl-CoA thioesterase family.</text>
</comment>
<dbReference type="SUPFAM" id="SSF54637">
    <property type="entry name" value="Thioesterase/thiol ester dehydrase-isomerase"/>
    <property type="match status" value="1"/>
</dbReference>
<evidence type="ECO:0000256" key="2">
    <source>
        <dbReference type="ARBA" id="ARBA00022801"/>
    </source>
</evidence>
<gene>
    <name evidence="3" type="ORF">JOC27_002171</name>
</gene>
<dbReference type="Proteomes" id="UP000823201">
    <property type="component" value="Unassembled WGS sequence"/>
</dbReference>
<keyword evidence="2 3" id="KW-0378">Hydrolase</keyword>
<proteinExistence type="inferred from homology"/>
<dbReference type="NCBIfam" id="TIGR00051">
    <property type="entry name" value="YbgC/FadM family acyl-CoA thioesterase"/>
    <property type="match status" value="1"/>
</dbReference>
<dbReference type="PANTHER" id="PTHR31793">
    <property type="entry name" value="4-HYDROXYBENZOYL-COA THIOESTERASE FAMILY MEMBER"/>
    <property type="match status" value="1"/>
</dbReference>
<dbReference type="PIRSF" id="PIRSF003230">
    <property type="entry name" value="YbgC"/>
    <property type="match status" value="1"/>
</dbReference>
<evidence type="ECO:0000256" key="1">
    <source>
        <dbReference type="ARBA" id="ARBA00005953"/>
    </source>
</evidence>
<evidence type="ECO:0000313" key="4">
    <source>
        <dbReference type="Proteomes" id="UP000823201"/>
    </source>
</evidence>
<evidence type="ECO:0000313" key="3">
    <source>
        <dbReference type="EMBL" id="MBM7658709.1"/>
    </source>
</evidence>
<dbReference type="InterPro" id="IPR029069">
    <property type="entry name" value="HotDog_dom_sf"/>
</dbReference>
<keyword evidence="4" id="KW-1185">Reference proteome</keyword>
<dbReference type="PANTHER" id="PTHR31793:SF27">
    <property type="entry name" value="NOVEL THIOESTERASE SUPERFAMILY DOMAIN AND SAPOSIN A-TYPE DOMAIN CONTAINING PROTEIN (0610012H03RIK)"/>
    <property type="match status" value="1"/>
</dbReference>
<dbReference type="EMBL" id="JAFBEV010000022">
    <property type="protein sequence ID" value="MBM7658709.1"/>
    <property type="molecule type" value="Genomic_DNA"/>
</dbReference>
<dbReference type="EC" id="3.1.2.-" evidence="3"/>
<reference evidence="3 4" key="1">
    <citation type="submission" date="2021-01" db="EMBL/GenBank/DDBJ databases">
        <title>Genomic Encyclopedia of Type Strains, Phase IV (KMG-IV): sequencing the most valuable type-strain genomes for metagenomic binning, comparative biology and taxonomic classification.</title>
        <authorList>
            <person name="Goeker M."/>
        </authorList>
    </citation>
    <scope>NUCLEOTIDE SEQUENCE [LARGE SCALE GENOMIC DNA]</scope>
    <source>
        <strain evidence="3 4">DSM 100968</strain>
    </source>
</reference>
<comment type="caution">
    <text evidence="3">The sequence shown here is derived from an EMBL/GenBank/DDBJ whole genome shotgun (WGS) entry which is preliminary data.</text>
</comment>
<dbReference type="Gene3D" id="3.10.129.10">
    <property type="entry name" value="Hotdog Thioesterase"/>
    <property type="match status" value="1"/>
</dbReference>
<dbReference type="InterPro" id="IPR006684">
    <property type="entry name" value="YbgC/YbaW"/>
</dbReference>
<accession>A0ABS2QAD2</accession>
<sequence>MSKTCFRARYNETDKMGVVHHSQYVNWFEVARTDWVKNLGLSYRRIEEEGLMIPVIGIAVHYHSPAKYDDEIIVETKLSSYDSIKMTFAYKVFNHQTGRLLVDGTSTHCWTDLQMKPVSLRKKRPELHQLLLNELK</sequence>
<dbReference type="GO" id="GO:0016787">
    <property type="term" value="F:hydrolase activity"/>
    <property type="evidence" value="ECO:0007669"/>
    <property type="project" value="UniProtKB-KW"/>
</dbReference>
<dbReference type="InterPro" id="IPR050563">
    <property type="entry name" value="4-hydroxybenzoyl-CoA_TE"/>
</dbReference>
<name>A0ABS2QAD2_9BACL</name>
<dbReference type="CDD" id="cd00586">
    <property type="entry name" value="4HBT"/>
    <property type="match status" value="1"/>
</dbReference>
<organism evidence="3 4">
    <name type="scientific">Sporolactobacillus spathodeae</name>
    <dbReference type="NCBI Taxonomy" id="1465502"/>
    <lineage>
        <taxon>Bacteria</taxon>
        <taxon>Bacillati</taxon>
        <taxon>Bacillota</taxon>
        <taxon>Bacilli</taxon>
        <taxon>Bacillales</taxon>
        <taxon>Sporolactobacillaceae</taxon>
        <taxon>Sporolactobacillus</taxon>
    </lineage>
</organism>
<dbReference type="Pfam" id="PF13279">
    <property type="entry name" value="4HBT_2"/>
    <property type="match status" value="1"/>
</dbReference>
<dbReference type="RefSeq" id="WP_205007267.1">
    <property type="nucleotide sequence ID" value="NZ_CBCRXA010000007.1"/>
</dbReference>